<feature type="domain" description="HTH lacI-type" evidence="4">
    <location>
        <begin position="3"/>
        <end position="57"/>
    </location>
</feature>
<dbReference type="PANTHER" id="PTHR30146">
    <property type="entry name" value="LACI-RELATED TRANSCRIPTIONAL REPRESSOR"/>
    <property type="match status" value="1"/>
</dbReference>
<dbReference type="Gene3D" id="3.40.50.2300">
    <property type="match status" value="2"/>
</dbReference>
<dbReference type="InterPro" id="IPR028082">
    <property type="entry name" value="Peripla_BP_I"/>
</dbReference>
<accession>A0ABV6K6X2</accession>
<dbReference type="Pfam" id="PF00356">
    <property type="entry name" value="LacI"/>
    <property type="match status" value="1"/>
</dbReference>
<keyword evidence="2 5" id="KW-0238">DNA-binding</keyword>
<gene>
    <name evidence="5" type="ORF">ACFFHM_00390</name>
</gene>
<dbReference type="PROSITE" id="PS50932">
    <property type="entry name" value="HTH_LACI_2"/>
    <property type="match status" value="1"/>
</dbReference>
<dbReference type="Gene3D" id="1.10.260.40">
    <property type="entry name" value="lambda repressor-like DNA-binding domains"/>
    <property type="match status" value="1"/>
</dbReference>
<keyword evidence="1" id="KW-0805">Transcription regulation</keyword>
<evidence type="ECO:0000256" key="1">
    <source>
        <dbReference type="ARBA" id="ARBA00023015"/>
    </source>
</evidence>
<evidence type="ECO:0000256" key="3">
    <source>
        <dbReference type="ARBA" id="ARBA00023163"/>
    </source>
</evidence>
<dbReference type="PANTHER" id="PTHR30146:SF147">
    <property type="entry name" value="HTH-TYPE TRANSCRIPTIONAL REGULATOR DEGA"/>
    <property type="match status" value="1"/>
</dbReference>
<protein>
    <submittedName>
        <fullName evidence="5">LacI family DNA-binding transcriptional regulator</fullName>
    </submittedName>
</protein>
<dbReference type="CDD" id="cd01392">
    <property type="entry name" value="HTH_LacI"/>
    <property type="match status" value="1"/>
</dbReference>
<dbReference type="RefSeq" id="WP_335958206.1">
    <property type="nucleotide sequence ID" value="NZ_JAXBLX010000001.1"/>
</dbReference>
<dbReference type="Proteomes" id="UP001589838">
    <property type="component" value="Unassembled WGS sequence"/>
</dbReference>
<evidence type="ECO:0000313" key="6">
    <source>
        <dbReference type="Proteomes" id="UP001589838"/>
    </source>
</evidence>
<dbReference type="SMART" id="SM00354">
    <property type="entry name" value="HTH_LACI"/>
    <property type="match status" value="1"/>
</dbReference>
<dbReference type="InterPro" id="IPR010982">
    <property type="entry name" value="Lambda_DNA-bd_dom_sf"/>
</dbReference>
<evidence type="ECO:0000259" key="4">
    <source>
        <dbReference type="PROSITE" id="PS50932"/>
    </source>
</evidence>
<dbReference type="EMBL" id="JBHLUX010000001">
    <property type="protein sequence ID" value="MFC0469061.1"/>
    <property type="molecule type" value="Genomic_DNA"/>
</dbReference>
<dbReference type="Pfam" id="PF13377">
    <property type="entry name" value="Peripla_BP_3"/>
    <property type="match status" value="1"/>
</dbReference>
<dbReference type="PRINTS" id="PR00036">
    <property type="entry name" value="HTHLACI"/>
</dbReference>
<dbReference type="SUPFAM" id="SSF47413">
    <property type="entry name" value="lambda repressor-like DNA-binding domains"/>
    <property type="match status" value="1"/>
</dbReference>
<evidence type="ECO:0000256" key="2">
    <source>
        <dbReference type="ARBA" id="ARBA00023125"/>
    </source>
</evidence>
<keyword evidence="3" id="KW-0804">Transcription</keyword>
<dbReference type="InterPro" id="IPR000843">
    <property type="entry name" value="HTH_LacI"/>
</dbReference>
<dbReference type="InterPro" id="IPR046335">
    <property type="entry name" value="LacI/GalR-like_sensor"/>
</dbReference>
<proteinExistence type="predicted"/>
<name>A0ABV6K6X2_9BACI</name>
<dbReference type="PROSITE" id="PS00356">
    <property type="entry name" value="HTH_LACI_1"/>
    <property type="match status" value="1"/>
</dbReference>
<evidence type="ECO:0000313" key="5">
    <source>
        <dbReference type="EMBL" id="MFC0469061.1"/>
    </source>
</evidence>
<dbReference type="SUPFAM" id="SSF53822">
    <property type="entry name" value="Periplasmic binding protein-like I"/>
    <property type="match status" value="1"/>
</dbReference>
<organism evidence="5 6">
    <name type="scientific">Halalkalibacter kiskunsagensis</name>
    <dbReference type="NCBI Taxonomy" id="1548599"/>
    <lineage>
        <taxon>Bacteria</taxon>
        <taxon>Bacillati</taxon>
        <taxon>Bacillota</taxon>
        <taxon>Bacilli</taxon>
        <taxon>Bacillales</taxon>
        <taxon>Bacillaceae</taxon>
        <taxon>Halalkalibacter</taxon>
    </lineage>
</organism>
<reference evidence="5 6" key="1">
    <citation type="submission" date="2024-09" db="EMBL/GenBank/DDBJ databases">
        <authorList>
            <person name="Sun Q."/>
            <person name="Mori K."/>
        </authorList>
    </citation>
    <scope>NUCLEOTIDE SEQUENCE [LARGE SCALE GENOMIC DNA]</scope>
    <source>
        <strain evidence="5 6">NCAIM B.02610</strain>
    </source>
</reference>
<sequence length="334" mass="37180">MKPTIYDVAKKAGVSIATVSKVINNTGRISEERRKMVMKVMEELDYQPSSVAAALTGKKTYTIGVLIPDIANPFIAEVARALENEARETGYTIILCSTDYQLEREHDYLELLLKKQVDGIIIATEPKDIEVYEKLNKRKIPHLFFSVEPPSFLSNVVTVDDVRGGYLVGQYLLAKGHLDVALIAEPNRSSGRLRVEGFMQSLKEAGVTFNEKWLIHSKSKVDEARIAAQEVLNLKKRPTALFAGTDLIATIFVNEARKTGVRIPEDISVIGFDNTVHAELADPGLTTIAQPISELAYYAIHNLLKSIENPNTPGHRVILMPELIERQSVKRIDS</sequence>
<comment type="caution">
    <text evidence="5">The sequence shown here is derived from an EMBL/GenBank/DDBJ whole genome shotgun (WGS) entry which is preliminary data.</text>
</comment>
<keyword evidence="6" id="KW-1185">Reference proteome</keyword>
<dbReference type="GO" id="GO:0003677">
    <property type="term" value="F:DNA binding"/>
    <property type="evidence" value="ECO:0007669"/>
    <property type="project" value="UniProtKB-KW"/>
</dbReference>